<keyword evidence="4 6" id="KW-1133">Transmembrane helix</keyword>
<keyword evidence="5 6" id="KW-0472">Membrane</keyword>
<evidence type="ECO:0000259" key="7">
    <source>
        <dbReference type="Pfam" id="PF04138"/>
    </source>
</evidence>
<keyword evidence="9" id="KW-1185">Reference proteome</keyword>
<dbReference type="Pfam" id="PF04138">
    <property type="entry name" value="GtrA_DPMS_TM"/>
    <property type="match status" value="1"/>
</dbReference>
<proteinExistence type="inferred from homology"/>
<accession>A0ABV4BQG6</accession>
<feature type="transmembrane region" description="Helical" evidence="6">
    <location>
        <begin position="45"/>
        <end position="64"/>
    </location>
</feature>
<dbReference type="PANTHER" id="PTHR38459:SF1">
    <property type="entry name" value="PROPHAGE BACTOPRENOL-LINKED GLUCOSE TRANSLOCASE HOMOLOG"/>
    <property type="match status" value="1"/>
</dbReference>
<evidence type="ECO:0000256" key="4">
    <source>
        <dbReference type="ARBA" id="ARBA00022989"/>
    </source>
</evidence>
<organism evidence="8 9">
    <name type="scientific">Clostridium moutaii</name>
    <dbReference type="NCBI Taxonomy" id="3240932"/>
    <lineage>
        <taxon>Bacteria</taxon>
        <taxon>Bacillati</taxon>
        <taxon>Bacillota</taxon>
        <taxon>Clostridia</taxon>
        <taxon>Eubacteriales</taxon>
        <taxon>Clostridiaceae</taxon>
        <taxon>Clostridium</taxon>
    </lineage>
</organism>
<feature type="transmembrane region" description="Helical" evidence="6">
    <location>
        <begin position="76"/>
        <end position="98"/>
    </location>
</feature>
<evidence type="ECO:0000256" key="5">
    <source>
        <dbReference type="ARBA" id="ARBA00023136"/>
    </source>
</evidence>
<keyword evidence="3 6" id="KW-0812">Transmembrane</keyword>
<dbReference type="EMBL" id="JBGEWD010000012">
    <property type="protein sequence ID" value="MEY8001034.1"/>
    <property type="molecule type" value="Genomic_DNA"/>
</dbReference>
<reference evidence="8 9" key="1">
    <citation type="submission" date="2024-08" db="EMBL/GenBank/DDBJ databases">
        <title>Clostridium lapicellarii sp. nov., and Clostridium renhuaiense sp. nov., two species isolated from the mud in a fermentation cellar used for producing sauce-flavour Chinese liquors.</title>
        <authorList>
            <person name="Yang F."/>
            <person name="Wang H."/>
            <person name="Chen L.Q."/>
            <person name="Zhou N."/>
            <person name="Lu J.J."/>
            <person name="Pu X.X."/>
            <person name="Wan B."/>
            <person name="Wang L."/>
            <person name="Liu S.J."/>
        </authorList>
    </citation>
    <scope>NUCLEOTIDE SEQUENCE [LARGE SCALE GENOMIC DNA]</scope>
    <source>
        <strain evidence="8 9">MT-5</strain>
    </source>
</reference>
<dbReference type="Proteomes" id="UP001564657">
    <property type="component" value="Unassembled WGS sequence"/>
</dbReference>
<evidence type="ECO:0000256" key="6">
    <source>
        <dbReference type="SAM" id="Phobius"/>
    </source>
</evidence>
<feature type="transmembrane region" description="Helical" evidence="6">
    <location>
        <begin position="12"/>
        <end position="33"/>
    </location>
</feature>
<dbReference type="RefSeq" id="WP_369704929.1">
    <property type="nucleotide sequence ID" value="NZ_JBGEWD010000012.1"/>
</dbReference>
<comment type="subcellular location">
    <subcellularLocation>
        <location evidence="1">Membrane</location>
        <topology evidence="1">Multi-pass membrane protein</topology>
    </subcellularLocation>
</comment>
<comment type="similarity">
    <text evidence="2">Belongs to the GtrA family.</text>
</comment>
<dbReference type="PANTHER" id="PTHR38459">
    <property type="entry name" value="PROPHAGE BACTOPRENOL-LINKED GLUCOSE TRANSLOCASE HOMOLOG"/>
    <property type="match status" value="1"/>
</dbReference>
<sequence>MFLNLLLKRKQFIKYVISGTLNTAITLIVYNILIKIDINYITSNITAYSLGIINGFICNTLWVFKSNGNISTSFVKFIIVNSISLILSTIILIFLVNILHFNKILSQLMSTAITGVFNYILNKLWTFS</sequence>
<evidence type="ECO:0000256" key="1">
    <source>
        <dbReference type="ARBA" id="ARBA00004141"/>
    </source>
</evidence>
<evidence type="ECO:0000256" key="3">
    <source>
        <dbReference type="ARBA" id="ARBA00022692"/>
    </source>
</evidence>
<gene>
    <name evidence="8" type="ORF">AB8U03_12690</name>
</gene>
<protein>
    <submittedName>
        <fullName evidence="8">GtrA family protein</fullName>
    </submittedName>
</protein>
<name>A0ABV4BQG6_9CLOT</name>
<comment type="caution">
    <text evidence="8">The sequence shown here is derived from an EMBL/GenBank/DDBJ whole genome shotgun (WGS) entry which is preliminary data.</text>
</comment>
<evidence type="ECO:0000313" key="8">
    <source>
        <dbReference type="EMBL" id="MEY8001034.1"/>
    </source>
</evidence>
<evidence type="ECO:0000313" key="9">
    <source>
        <dbReference type="Proteomes" id="UP001564657"/>
    </source>
</evidence>
<dbReference type="InterPro" id="IPR007267">
    <property type="entry name" value="GtrA_DPMS_TM"/>
</dbReference>
<feature type="domain" description="GtrA/DPMS transmembrane" evidence="7">
    <location>
        <begin position="14"/>
        <end position="127"/>
    </location>
</feature>
<dbReference type="InterPro" id="IPR051401">
    <property type="entry name" value="GtrA_CellWall_Glycosyl"/>
</dbReference>
<evidence type="ECO:0000256" key="2">
    <source>
        <dbReference type="ARBA" id="ARBA00009399"/>
    </source>
</evidence>
<feature type="transmembrane region" description="Helical" evidence="6">
    <location>
        <begin position="104"/>
        <end position="121"/>
    </location>
</feature>